<sequence length="108" mass="12237">MDVTDDQARLITYVTAEFVRRRQLTGQPIPNQVRRLLSEVSAHGTSEREPEPDSEPDLIDTTEAAAILHCTTRNIRRIAADLDGEQIAGRWIFHRADVIEYAHLKEAS</sequence>
<name>A0A840F376_9ACTN</name>
<dbReference type="Proteomes" id="UP000551501">
    <property type="component" value="Unassembled WGS sequence"/>
</dbReference>
<evidence type="ECO:0008006" key="4">
    <source>
        <dbReference type="Google" id="ProtNLM"/>
    </source>
</evidence>
<proteinExistence type="predicted"/>
<gene>
    <name evidence="2" type="ORF">BKA16_001292</name>
</gene>
<dbReference type="RefSeq" id="WP_183369869.1">
    <property type="nucleotide sequence ID" value="NZ_BAABHL010000083.1"/>
</dbReference>
<evidence type="ECO:0000313" key="3">
    <source>
        <dbReference type="Proteomes" id="UP000551501"/>
    </source>
</evidence>
<comment type="caution">
    <text evidence="2">The sequence shown here is derived from an EMBL/GenBank/DDBJ whole genome shotgun (WGS) entry which is preliminary data.</text>
</comment>
<feature type="region of interest" description="Disordered" evidence="1">
    <location>
        <begin position="38"/>
        <end position="57"/>
    </location>
</feature>
<dbReference type="EMBL" id="JACIFP010000001">
    <property type="protein sequence ID" value="MBB4134740.1"/>
    <property type="molecule type" value="Genomic_DNA"/>
</dbReference>
<protein>
    <recommendedName>
        <fullName evidence="4">Helix-turn-helix domain-containing protein</fullName>
    </recommendedName>
</protein>
<organism evidence="2 3">
    <name type="scientific">Gordonia humi</name>
    <dbReference type="NCBI Taxonomy" id="686429"/>
    <lineage>
        <taxon>Bacteria</taxon>
        <taxon>Bacillati</taxon>
        <taxon>Actinomycetota</taxon>
        <taxon>Actinomycetes</taxon>
        <taxon>Mycobacteriales</taxon>
        <taxon>Gordoniaceae</taxon>
        <taxon>Gordonia</taxon>
    </lineage>
</organism>
<accession>A0A840F376</accession>
<evidence type="ECO:0000313" key="2">
    <source>
        <dbReference type="EMBL" id="MBB4134740.1"/>
    </source>
</evidence>
<keyword evidence="3" id="KW-1185">Reference proteome</keyword>
<evidence type="ECO:0000256" key="1">
    <source>
        <dbReference type="SAM" id="MobiDB-lite"/>
    </source>
</evidence>
<dbReference type="AlphaFoldDB" id="A0A840F376"/>
<reference evidence="2 3" key="1">
    <citation type="submission" date="2020-08" db="EMBL/GenBank/DDBJ databases">
        <title>Sequencing the genomes of 1000 actinobacteria strains.</title>
        <authorList>
            <person name="Klenk H.-P."/>
        </authorList>
    </citation>
    <scope>NUCLEOTIDE SEQUENCE [LARGE SCALE GENOMIC DNA]</scope>
    <source>
        <strain evidence="2 3">DSM 45298</strain>
    </source>
</reference>